<dbReference type="HAMAP" id="MF_01212">
    <property type="entry name" value="dGTPase_type2"/>
    <property type="match status" value="1"/>
</dbReference>
<evidence type="ECO:0000259" key="3">
    <source>
        <dbReference type="PROSITE" id="PS51831"/>
    </source>
</evidence>
<sequence length="478" mass="55146">MYTNEDGFREKAENHEENYRSPYRRDFARLIHSPAFRRLQGKTQLYPGLESDFFRNRLTHSLEVGQIAKSIAIKVNSTIQDNDETWRIDPDICEFAGLAHDLGHPPFGHQGEEALDECLREFGGFEGNAQTLRILSRIEKKIKGEGTSPNVEYRYGLNLCFRTLASILKYDKVIPQVAEDREESDKDHAVKGYYFSEIELVQKIKQHVVGSDFHGKFKTIECQIMDIADDIAYSTYDLEDGFKAGFYHPTIFFCYPNEVFENVAKKVSKAIKRPFSKEEVKEELLKIFSSIYKIDQSIFLDAEGDNGEEYFALLKDKTTSTLGNIINLAITASKNVAEDGYLRTEFTSDLVNRAVESIEFQPNFDYPAMSQVKLQEDTLIRVEVLKNFTFESQILSPRLKVSEFRGKEIVREIFHALTNNEGWRLLPSDYQKNYHHFSDLPGKLRCIGDFIAGMTDKYAIEFYGRLKSENPETIFKPF</sequence>
<dbReference type="Pfam" id="PF13286">
    <property type="entry name" value="HD_assoc"/>
    <property type="match status" value="1"/>
</dbReference>
<dbReference type="SMART" id="SM00471">
    <property type="entry name" value="HDc"/>
    <property type="match status" value="1"/>
</dbReference>
<evidence type="ECO:0000256" key="2">
    <source>
        <dbReference type="HAMAP-Rule" id="MF_01212"/>
    </source>
</evidence>
<dbReference type="GO" id="GO:0006203">
    <property type="term" value="P:dGTP catabolic process"/>
    <property type="evidence" value="ECO:0007669"/>
    <property type="project" value="TreeGrafter"/>
</dbReference>
<protein>
    <recommendedName>
        <fullName evidence="2">Deoxyguanosinetriphosphate triphosphohydrolase-like protein</fullName>
    </recommendedName>
</protein>
<gene>
    <name evidence="4" type="primary">dgt</name>
    <name evidence="4" type="ORF">D3H65_00045</name>
</gene>
<evidence type="ECO:0000313" key="4">
    <source>
        <dbReference type="EMBL" id="AXY72462.1"/>
    </source>
</evidence>
<dbReference type="InterPro" id="IPR006261">
    <property type="entry name" value="dGTPase"/>
</dbReference>
<dbReference type="PROSITE" id="PS51831">
    <property type="entry name" value="HD"/>
    <property type="match status" value="1"/>
</dbReference>
<keyword evidence="1 2" id="KW-0378">Hydrolase</keyword>
<dbReference type="InterPro" id="IPR026875">
    <property type="entry name" value="PHydrolase_assoc_dom"/>
</dbReference>
<dbReference type="Gene3D" id="1.10.3210.10">
    <property type="entry name" value="Hypothetical protein af1432"/>
    <property type="match status" value="2"/>
</dbReference>
<name>A0A3B7MDW0_9BACT</name>
<evidence type="ECO:0000256" key="1">
    <source>
        <dbReference type="ARBA" id="ARBA00022801"/>
    </source>
</evidence>
<dbReference type="AlphaFoldDB" id="A0A3B7MDW0"/>
<dbReference type="EMBL" id="CP032157">
    <property type="protein sequence ID" value="AXY72462.1"/>
    <property type="molecule type" value="Genomic_DNA"/>
</dbReference>
<dbReference type="NCBIfam" id="TIGR01353">
    <property type="entry name" value="dGTP_triPase"/>
    <property type="match status" value="1"/>
</dbReference>
<dbReference type="Proteomes" id="UP000263900">
    <property type="component" value="Chromosome"/>
</dbReference>
<evidence type="ECO:0000313" key="5">
    <source>
        <dbReference type="Proteomes" id="UP000263900"/>
    </source>
</evidence>
<feature type="domain" description="HD" evidence="3">
    <location>
        <begin position="57"/>
        <end position="234"/>
    </location>
</feature>
<reference evidence="4 5" key="1">
    <citation type="submission" date="2018-09" db="EMBL/GenBank/DDBJ databases">
        <title>Genome sequencing of strain 6GH32-13.</title>
        <authorList>
            <person name="Weon H.-Y."/>
            <person name="Heo J."/>
            <person name="Kwon S.-W."/>
        </authorList>
    </citation>
    <scope>NUCLEOTIDE SEQUENCE [LARGE SCALE GENOMIC DNA]</scope>
    <source>
        <strain evidence="4 5">5GH32-13</strain>
    </source>
</reference>
<dbReference type="SUPFAM" id="SSF109604">
    <property type="entry name" value="HD-domain/PDEase-like"/>
    <property type="match status" value="1"/>
</dbReference>
<dbReference type="Pfam" id="PF01966">
    <property type="entry name" value="HD"/>
    <property type="match status" value="1"/>
</dbReference>
<dbReference type="PANTHER" id="PTHR11373">
    <property type="entry name" value="DEOXYNUCLEOSIDE TRIPHOSPHATE TRIPHOSPHOHYDROLASE"/>
    <property type="match status" value="1"/>
</dbReference>
<dbReference type="RefSeq" id="WP_119048300.1">
    <property type="nucleotide sequence ID" value="NZ_CP032157.1"/>
</dbReference>
<dbReference type="KEGG" id="pseg:D3H65_00045"/>
<dbReference type="InterPro" id="IPR023023">
    <property type="entry name" value="dNTPase_2"/>
</dbReference>
<dbReference type="OrthoDB" id="9803619at2"/>
<comment type="similarity">
    <text evidence="2">Belongs to the dGTPase family. Type 2 subfamily.</text>
</comment>
<keyword evidence="5" id="KW-1185">Reference proteome</keyword>
<dbReference type="InterPro" id="IPR003607">
    <property type="entry name" value="HD/PDEase_dom"/>
</dbReference>
<dbReference type="InterPro" id="IPR050135">
    <property type="entry name" value="dGTPase-like"/>
</dbReference>
<dbReference type="InterPro" id="IPR006674">
    <property type="entry name" value="HD_domain"/>
</dbReference>
<dbReference type="GO" id="GO:0008832">
    <property type="term" value="F:dGTPase activity"/>
    <property type="evidence" value="ECO:0007669"/>
    <property type="project" value="TreeGrafter"/>
</dbReference>
<dbReference type="CDD" id="cd00077">
    <property type="entry name" value="HDc"/>
    <property type="match status" value="1"/>
</dbReference>
<organism evidence="4 5">
    <name type="scientific">Paraflavitalea soli</name>
    <dbReference type="NCBI Taxonomy" id="2315862"/>
    <lineage>
        <taxon>Bacteria</taxon>
        <taxon>Pseudomonadati</taxon>
        <taxon>Bacteroidota</taxon>
        <taxon>Chitinophagia</taxon>
        <taxon>Chitinophagales</taxon>
        <taxon>Chitinophagaceae</taxon>
        <taxon>Paraflavitalea</taxon>
    </lineage>
</organism>
<accession>A0A3B7MDW0</accession>
<proteinExistence type="inferred from homology"/>
<dbReference type="PANTHER" id="PTHR11373:SF32">
    <property type="entry name" value="DEOXYGUANOSINETRIPHOSPHATE TRIPHOSPHOHYDROLASE"/>
    <property type="match status" value="1"/>
</dbReference>